<dbReference type="Proteomes" id="UP000182409">
    <property type="component" value="Unassembled WGS sequence"/>
</dbReference>
<name>A0A1H4LZF4_9BACT</name>
<dbReference type="OrthoDB" id="120978at2"/>
<dbReference type="EMBL" id="FNSD01000001">
    <property type="protein sequence ID" value="SEB76111.1"/>
    <property type="molecule type" value="Genomic_DNA"/>
</dbReference>
<evidence type="ECO:0000313" key="2">
    <source>
        <dbReference type="EMBL" id="SEB76111.1"/>
    </source>
</evidence>
<organism evidence="2 3">
    <name type="scientific">Terriglobus roseus</name>
    <dbReference type="NCBI Taxonomy" id="392734"/>
    <lineage>
        <taxon>Bacteria</taxon>
        <taxon>Pseudomonadati</taxon>
        <taxon>Acidobacteriota</taxon>
        <taxon>Terriglobia</taxon>
        <taxon>Terriglobales</taxon>
        <taxon>Acidobacteriaceae</taxon>
        <taxon>Terriglobus</taxon>
    </lineage>
</organism>
<feature type="compositionally biased region" description="Basic and acidic residues" evidence="1">
    <location>
        <begin position="152"/>
        <end position="162"/>
    </location>
</feature>
<dbReference type="AlphaFoldDB" id="A0A1H4LZF4"/>
<feature type="compositionally biased region" description="Acidic residues" evidence="1">
    <location>
        <begin position="163"/>
        <end position="181"/>
    </location>
</feature>
<sequence>MLPICRHILSSGEQCRSLRLTGQEFCFHNRMYARHRATLHAQRDRALINTEGVTIGYGRPVGFQAARTPDLGMLEDRTSVQMAISTVVNALASDAMDVGRATALLYGLQLASNNCAPHKRDHSEARHPVNEVVTSEDGTMMAPADRVPPDLLQHEESLREWEEMGDDAEEDDEDDDEDKYDEDGFARDAA</sequence>
<reference evidence="2 3" key="1">
    <citation type="submission" date="2016-10" db="EMBL/GenBank/DDBJ databases">
        <authorList>
            <person name="de Groot N.N."/>
        </authorList>
    </citation>
    <scope>NUCLEOTIDE SEQUENCE [LARGE SCALE GENOMIC DNA]</scope>
    <source>
        <strain evidence="2 3">AB35.6</strain>
    </source>
</reference>
<accession>A0A1H4LZF4</accession>
<evidence type="ECO:0000256" key="1">
    <source>
        <dbReference type="SAM" id="MobiDB-lite"/>
    </source>
</evidence>
<protein>
    <submittedName>
        <fullName evidence="2">Uncharacterized protein</fullName>
    </submittedName>
</protein>
<proteinExistence type="predicted"/>
<evidence type="ECO:0000313" key="3">
    <source>
        <dbReference type="Proteomes" id="UP000182409"/>
    </source>
</evidence>
<gene>
    <name evidence="2" type="ORF">SAMN05443244_1766</name>
</gene>
<feature type="region of interest" description="Disordered" evidence="1">
    <location>
        <begin position="140"/>
        <end position="190"/>
    </location>
</feature>
<dbReference type="RefSeq" id="WP_074653416.1">
    <property type="nucleotide sequence ID" value="NZ_FNSD01000001.1"/>
</dbReference>